<feature type="transmembrane region" description="Helical" evidence="5">
    <location>
        <begin position="143"/>
        <end position="166"/>
    </location>
</feature>
<dbReference type="Pfam" id="PF01061">
    <property type="entry name" value="ABC2_membrane"/>
    <property type="match status" value="1"/>
</dbReference>
<evidence type="ECO:0000256" key="3">
    <source>
        <dbReference type="ARBA" id="ARBA00022989"/>
    </source>
</evidence>
<keyword evidence="4 5" id="KW-0472">Membrane</keyword>
<dbReference type="GO" id="GO:0043190">
    <property type="term" value="C:ATP-binding cassette (ABC) transporter complex"/>
    <property type="evidence" value="ECO:0007669"/>
    <property type="project" value="InterPro"/>
</dbReference>
<evidence type="ECO:0000256" key="1">
    <source>
        <dbReference type="ARBA" id="ARBA00004141"/>
    </source>
</evidence>
<evidence type="ECO:0000256" key="2">
    <source>
        <dbReference type="ARBA" id="ARBA00022692"/>
    </source>
</evidence>
<dbReference type="PIRSF" id="PIRSF006648">
    <property type="entry name" value="DrrB"/>
    <property type="match status" value="1"/>
</dbReference>
<dbReference type="InterPro" id="IPR000412">
    <property type="entry name" value="ABC_2_transport"/>
</dbReference>
<organism evidence="7">
    <name type="scientific">uncultured Rubrobacteraceae bacterium</name>
    <dbReference type="NCBI Taxonomy" id="349277"/>
    <lineage>
        <taxon>Bacteria</taxon>
        <taxon>Bacillati</taxon>
        <taxon>Actinomycetota</taxon>
        <taxon>Rubrobacteria</taxon>
        <taxon>Rubrobacterales</taxon>
        <taxon>Rubrobacteraceae</taxon>
        <taxon>environmental samples</taxon>
    </lineage>
</organism>
<dbReference type="InterPro" id="IPR047817">
    <property type="entry name" value="ABC2_TM_bact-type"/>
</dbReference>
<dbReference type="InterPro" id="IPR051328">
    <property type="entry name" value="T7SS_ABC-Transporter"/>
</dbReference>
<accession>A0A6J4PXC1</accession>
<feature type="transmembrane region" description="Helical" evidence="5">
    <location>
        <begin position="106"/>
        <end position="131"/>
    </location>
</feature>
<keyword evidence="2 5" id="KW-0812">Transmembrane</keyword>
<dbReference type="PANTHER" id="PTHR43077:SF10">
    <property type="entry name" value="TRANSPORT PERMEASE PROTEIN"/>
    <property type="match status" value="1"/>
</dbReference>
<gene>
    <name evidence="7" type="ORF">AVDCRST_MAG37-333</name>
</gene>
<sequence length="259" mass="27339">MRSSSLLLQVASLARRSTVRTMRQPAVLISAILFPMMFFAINAYGLDAATSIPGFPADSYLDFAFAFPLIQAALFGAVTAGADLARDIESGFFDRLSLTPMRPSALLLGMLAGVVALGLLQGVVFLALGLLMGVDIKSGVPGMVVLVVLTVLVALGFGGIGAMLALRTGSVEAVESAFPLFFVSIFMSSINLPRDLIEADWFRWIATANPISYLVEGIRSLVITGWDVHALLLGFGFAIAIVALSIAGAAAFLRTRVAH</sequence>
<feature type="transmembrane region" description="Helical" evidence="5">
    <location>
        <begin position="25"/>
        <end position="45"/>
    </location>
</feature>
<comment type="similarity">
    <text evidence="5">Belongs to the ABC-2 integral membrane protein family.</text>
</comment>
<dbReference type="PROSITE" id="PS51012">
    <property type="entry name" value="ABC_TM2"/>
    <property type="match status" value="1"/>
</dbReference>
<comment type="subcellular location">
    <subcellularLocation>
        <location evidence="5">Cell membrane</location>
        <topology evidence="5">Multi-pass membrane protein</topology>
    </subcellularLocation>
    <subcellularLocation>
        <location evidence="1">Membrane</location>
        <topology evidence="1">Multi-pass membrane protein</topology>
    </subcellularLocation>
</comment>
<name>A0A6J4PXC1_9ACTN</name>
<dbReference type="EMBL" id="CADCVD010000017">
    <property type="protein sequence ID" value="CAA9426896.1"/>
    <property type="molecule type" value="Genomic_DNA"/>
</dbReference>
<feature type="transmembrane region" description="Helical" evidence="5">
    <location>
        <begin position="65"/>
        <end position="85"/>
    </location>
</feature>
<evidence type="ECO:0000313" key="7">
    <source>
        <dbReference type="EMBL" id="CAA9426896.1"/>
    </source>
</evidence>
<proteinExistence type="inferred from homology"/>
<feature type="transmembrane region" description="Helical" evidence="5">
    <location>
        <begin position="230"/>
        <end position="253"/>
    </location>
</feature>
<keyword evidence="5" id="KW-0813">Transport</keyword>
<dbReference type="GO" id="GO:0140359">
    <property type="term" value="F:ABC-type transporter activity"/>
    <property type="evidence" value="ECO:0007669"/>
    <property type="project" value="InterPro"/>
</dbReference>
<reference evidence="7" key="1">
    <citation type="submission" date="2020-02" db="EMBL/GenBank/DDBJ databases">
        <authorList>
            <person name="Meier V. D."/>
        </authorList>
    </citation>
    <scope>NUCLEOTIDE SEQUENCE</scope>
    <source>
        <strain evidence="7">AVDCRST_MAG37</strain>
    </source>
</reference>
<keyword evidence="5" id="KW-1003">Cell membrane</keyword>
<evidence type="ECO:0000256" key="4">
    <source>
        <dbReference type="ARBA" id="ARBA00023136"/>
    </source>
</evidence>
<feature type="domain" description="ABC transmembrane type-2" evidence="6">
    <location>
        <begin position="26"/>
        <end position="256"/>
    </location>
</feature>
<dbReference type="AlphaFoldDB" id="A0A6J4PXC1"/>
<evidence type="ECO:0000256" key="5">
    <source>
        <dbReference type="RuleBase" id="RU361157"/>
    </source>
</evidence>
<evidence type="ECO:0000259" key="6">
    <source>
        <dbReference type="PROSITE" id="PS51012"/>
    </source>
</evidence>
<dbReference type="PANTHER" id="PTHR43077">
    <property type="entry name" value="TRANSPORT PERMEASE YVFS-RELATED"/>
    <property type="match status" value="1"/>
</dbReference>
<protein>
    <recommendedName>
        <fullName evidence="5">Transport permease protein</fullName>
    </recommendedName>
</protein>
<keyword evidence="3 5" id="KW-1133">Transmembrane helix</keyword>
<feature type="transmembrane region" description="Helical" evidence="5">
    <location>
        <begin position="173"/>
        <end position="192"/>
    </location>
</feature>
<dbReference type="InterPro" id="IPR013525">
    <property type="entry name" value="ABC2_TM"/>
</dbReference>